<evidence type="ECO:0000256" key="4">
    <source>
        <dbReference type="ARBA" id="ARBA00022490"/>
    </source>
</evidence>
<dbReference type="InParanoid" id="C1E1Q9"/>
<dbReference type="OrthoDB" id="10251073at2759"/>
<keyword evidence="8" id="KW-0966">Cell projection</keyword>
<evidence type="ECO:0000256" key="8">
    <source>
        <dbReference type="ARBA" id="ARBA00023273"/>
    </source>
</evidence>
<dbReference type="eggNOG" id="ENOG502QTGJ">
    <property type="taxonomic scope" value="Eukaryota"/>
</dbReference>
<protein>
    <recommendedName>
        <fullName evidence="3">Cilia- and flagella-associated protein 206</fullName>
    </recommendedName>
</protein>
<organism evidence="10 11">
    <name type="scientific">Micromonas commoda (strain RCC299 / NOUM17 / CCMP2709)</name>
    <name type="common">Picoplanktonic green alga</name>
    <dbReference type="NCBI Taxonomy" id="296587"/>
    <lineage>
        <taxon>Eukaryota</taxon>
        <taxon>Viridiplantae</taxon>
        <taxon>Chlorophyta</taxon>
        <taxon>Mamiellophyceae</taxon>
        <taxon>Mamiellales</taxon>
        <taxon>Mamiellaceae</taxon>
        <taxon>Micromonas</taxon>
    </lineage>
</organism>
<keyword evidence="7" id="KW-0206">Cytoskeleton</keyword>
<dbReference type="OMA" id="QLMELMC"/>
<dbReference type="STRING" id="296587.C1E1Q9"/>
<keyword evidence="11" id="KW-1185">Reference proteome</keyword>
<dbReference type="PANTHER" id="PTHR21442">
    <property type="entry name" value="CILIA- AND FLAGELLA-ASSOCIATED PROTEIN 206"/>
    <property type="match status" value="1"/>
</dbReference>
<dbReference type="AlphaFoldDB" id="C1E1Q9"/>
<evidence type="ECO:0000256" key="3">
    <source>
        <dbReference type="ARBA" id="ARBA00021602"/>
    </source>
</evidence>
<dbReference type="GO" id="GO:0030030">
    <property type="term" value="P:cell projection organization"/>
    <property type="evidence" value="ECO:0007669"/>
    <property type="project" value="UniProtKB-KW"/>
</dbReference>
<gene>
    <name evidence="10" type="ORF">MICPUN_56961</name>
</gene>
<dbReference type="GeneID" id="8242143"/>
<evidence type="ECO:0000256" key="6">
    <source>
        <dbReference type="ARBA" id="ARBA00023069"/>
    </source>
</evidence>
<dbReference type="GO" id="GO:0036064">
    <property type="term" value="C:ciliary basal body"/>
    <property type="evidence" value="ECO:0007669"/>
    <property type="project" value="TreeGrafter"/>
</dbReference>
<keyword evidence="5" id="KW-0970">Cilium biogenesis/degradation</keyword>
<dbReference type="InterPro" id="IPR021897">
    <property type="entry name" value="FAP206"/>
</dbReference>
<dbReference type="Proteomes" id="UP000002009">
    <property type="component" value="Chromosome 3"/>
</dbReference>
<evidence type="ECO:0000256" key="2">
    <source>
        <dbReference type="ARBA" id="ARBA00010500"/>
    </source>
</evidence>
<evidence type="ECO:0000256" key="7">
    <source>
        <dbReference type="ARBA" id="ARBA00023212"/>
    </source>
</evidence>
<dbReference type="PANTHER" id="PTHR21442:SF0">
    <property type="entry name" value="CILIA- AND FLAGELLA-ASSOCIATED PROTEIN 206"/>
    <property type="match status" value="1"/>
</dbReference>
<accession>C1E1Q9</accession>
<dbReference type="KEGG" id="mis:MICPUN_56961"/>
<evidence type="ECO:0000256" key="5">
    <source>
        <dbReference type="ARBA" id="ARBA00022794"/>
    </source>
</evidence>
<keyword evidence="4" id="KW-0963">Cytoplasm</keyword>
<sequence>MDDRSRETAVDVVRRCREAGIELDPVLAAYHCAALRYQGVPWDDAFTQTAAERIVAPRSRLAVDTMAMQVAADEIRATMTAAIAADRRDREERAAAYEREVLTVAASFPRMTQREQADFMEHMWKNVFFRYVCVKGGMESALGINDEVGREETFAAFKSVFPKHETTRFLTQTAPEISAQLRELASIVLGIRVFNRRMEELSRGGNGPSPSGSVPDPAPGYLNLGAKMREDLAGRAHSAARLCAQYRCVSSHQSLRRDPGDELLTRLADENNNRVAYWSIIRALIEDNAEGIERVDELTRRVHDGCEEVRELIEDAEGLTEGLGGGVRRDELYPILQSVGANHSALLDEAAAQEVIHAVSARMTDFSKPFETSLTNELLHEGIRVEKMAKERYGPHAVVGVPKVDDAKDVPKTVVEPHLSRKLGESGAEITHGGVTTLEYGGYDVFALCKRRGLALPASMSAPDTAVVFQGKTYGFADEYAAKQFASQPAKYVRAMHATLFRMPELVRITHPSGEATARAFPNLDVAKLAAGMSVPSPTEFGTQTDTHPVERHVDKDYEWNEWALRRRALHAANLLRKATHGSQTHSSHFRRENTTQVWLPKRNETQTVVTKGTTMPQKKRYIGGMRGAPDVKLNVVNVELDLGQPYEH</sequence>
<evidence type="ECO:0000313" key="10">
    <source>
        <dbReference type="EMBL" id="ACO61783.1"/>
    </source>
</evidence>
<dbReference type="GO" id="GO:0003356">
    <property type="term" value="P:regulation of cilium beat frequency"/>
    <property type="evidence" value="ECO:0007669"/>
    <property type="project" value="TreeGrafter"/>
</dbReference>
<name>C1E1Q9_MICCC</name>
<evidence type="ECO:0000256" key="9">
    <source>
        <dbReference type="SAM" id="MobiDB-lite"/>
    </source>
</evidence>
<keyword evidence="6" id="KW-0969">Cilium</keyword>
<dbReference type="RefSeq" id="XP_002500525.1">
    <property type="nucleotide sequence ID" value="XM_002500479.1"/>
</dbReference>
<dbReference type="EMBL" id="CP001324">
    <property type="protein sequence ID" value="ACO61783.1"/>
    <property type="molecule type" value="Genomic_DNA"/>
</dbReference>
<evidence type="ECO:0000256" key="1">
    <source>
        <dbReference type="ARBA" id="ARBA00004430"/>
    </source>
</evidence>
<proteinExistence type="inferred from homology"/>
<comment type="similarity">
    <text evidence="2">Belongs to the CFAP206 family.</text>
</comment>
<feature type="region of interest" description="Disordered" evidence="9">
    <location>
        <begin position="201"/>
        <end position="220"/>
    </location>
</feature>
<dbReference type="Pfam" id="PF12018">
    <property type="entry name" value="FAP206"/>
    <property type="match status" value="1"/>
</dbReference>
<evidence type="ECO:0000313" key="11">
    <source>
        <dbReference type="Proteomes" id="UP000002009"/>
    </source>
</evidence>
<dbReference type="GO" id="GO:0005930">
    <property type="term" value="C:axoneme"/>
    <property type="evidence" value="ECO:0007669"/>
    <property type="project" value="UniProtKB-SubCell"/>
</dbReference>
<reference evidence="10 11" key="1">
    <citation type="journal article" date="2009" name="Science">
        <title>Green evolution and dynamic adaptations revealed by genomes of the marine picoeukaryotes Micromonas.</title>
        <authorList>
            <person name="Worden A.Z."/>
            <person name="Lee J.H."/>
            <person name="Mock T."/>
            <person name="Rouze P."/>
            <person name="Simmons M.P."/>
            <person name="Aerts A.L."/>
            <person name="Allen A.E."/>
            <person name="Cuvelier M.L."/>
            <person name="Derelle E."/>
            <person name="Everett M.V."/>
            <person name="Foulon E."/>
            <person name="Grimwood J."/>
            <person name="Gundlach H."/>
            <person name="Henrissat B."/>
            <person name="Napoli C."/>
            <person name="McDonald S.M."/>
            <person name="Parker M.S."/>
            <person name="Rombauts S."/>
            <person name="Salamov A."/>
            <person name="Von Dassow P."/>
            <person name="Badger J.H."/>
            <person name="Coutinho P.M."/>
            <person name="Demir E."/>
            <person name="Dubchak I."/>
            <person name="Gentemann C."/>
            <person name="Eikrem W."/>
            <person name="Gready J.E."/>
            <person name="John U."/>
            <person name="Lanier W."/>
            <person name="Lindquist E.A."/>
            <person name="Lucas S."/>
            <person name="Mayer K.F."/>
            <person name="Moreau H."/>
            <person name="Not F."/>
            <person name="Otillar R."/>
            <person name="Panaud O."/>
            <person name="Pangilinan J."/>
            <person name="Paulsen I."/>
            <person name="Piegu B."/>
            <person name="Poliakov A."/>
            <person name="Robbens S."/>
            <person name="Schmutz J."/>
            <person name="Toulza E."/>
            <person name="Wyss T."/>
            <person name="Zelensky A."/>
            <person name="Zhou K."/>
            <person name="Armbrust E.V."/>
            <person name="Bhattacharya D."/>
            <person name="Goodenough U.W."/>
            <person name="Van de Peer Y."/>
            <person name="Grigoriev I.V."/>
        </authorList>
    </citation>
    <scope>NUCLEOTIDE SEQUENCE [LARGE SCALE GENOMIC DNA]</scope>
    <source>
        <strain evidence="11">RCC299 / NOUM17</strain>
    </source>
</reference>
<comment type="subcellular location">
    <subcellularLocation>
        <location evidence="1">Cytoplasm</location>
        <location evidence="1">Cytoskeleton</location>
        <location evidence="1">Cilium axoneme</location>
    </subcellularLocation>
</comment>